<evidence type="ECO:0000259" key="7">
    <source>
        <dbReference type="Pfam" id="PF07980"/>
    </source>
</evidence>
<comment type="similarity">
    <text evidence="2">Belongs to the SusD family.</text>
</comment>
<dbReference type="SUPFAM" id="SSF48452">
    <property type="entry name" value="TPR-like"/>
    <property type="match status" value="1"/>
</dbReference>
<dbReference type="InterPro" id="IPR012944">
    <property type="entry name" value="SusD_RagB_dom"/>
</dbReference>
<dbReference type="Pfam" id="PF14322">
    <property type="entry name" value="SusD-like_3"/>
    <property type="match status" value="1"/>
</dbReference>
<sequence length="602" mass="69506">MKKKLLYTCIAASFALSLGSCSDVMDVTPDGRLSLEEVFANPDYTAAYFSQAFDNLPHKMMNYYWFDNLPSALSDESWSCDDVEGVGAINAYKGQGSARENLFETCYNENFECQYWERYWKSIRTINVFLQNIPTAAVNSETDRSRMTAEAHVLRAYYYLQLIKWYGALPIIKVPFPDDADYSTVKKSSAVDCLKFVVEDCETAMLCEDLPWRIVNDREFRRLTRAMAAAIRSQAALYAASPLYNTGGENLWDYAYEKNKDSYQKLKANGYELYTQQHHPDEYPNAYSEYFVQNATGGANPIDRETIWLDIKDNWGMWWVWGLPIQSNYRAGCVPSQELVDAYDMLETGKPVLDLKQPYLDETHLQPNYTEGSGYNPARPYEGRDPRFYATVIYNGASIYVGNTKSVVQTYNGGNSELRDNDRRYTRTGYYLNKYRNWQAYSGLSGQDGKWKHYRMGEVYLNLAEAAIEAGHIDEGLALINDIRHRAGFDPSVDVTATTQEEARLLLRHERQVEFAFEEHRFFDTRRWTRNEEDLENEKFCTGMRAKRSGLKLTYERFIVGSDGSSPSKLSYKAKWHFLPIPIDDVSSLEDQTGDRWQNYGW</sequence>
<protein>
    <submittedName>
        <fullName evidence="9">Carbohydrate-binding protein</fullName>
    </submittedName>
</protein>
<dbReference type="InterPro" id="IPR011990">
    <property type="entry name" value="TPR-like_helical_dom_sf"/>
</dbReference>
<dbReference type="RefSeq" id="WP_200755393.1">
    <property type="nucleotide sequence ID" value="NZ_AP023322.1"/>
</dbReference>
<proteinExistence type="inferred from homology"/>
<dbReference type="EMBL" id="AP023322">
    <property type="protein sequence ID" value="BCI61851.1"/>
    <property type="molecule type" value="Genomic_DNA"/>
</dbReference>
<evidence type="ECO:0000259" key="8">
    <source>
        <dbReference type="Pfam" id="PF14322"/>
    </source>
</evidence>
<evidence type="ECO:0000256" key="3">
    <source>
        <dbReference type="ARBA" id="ARBA00022729"/>
    </source>
</evidence>
<comment type="subcellular location">
    <subcellularLocation>
        <location evidence="1">Cell outer membrane</location>
    </subcellularLocation>
</comment>
<organism evidence="9 10">
    <name type="scientific">Coprobacter secundus subsp. similis</name>
    <dbReference type="NCBI Taxonomy" id="2751153"/>
    <lineage>
        <taxon>Bacteria</taxon>
        <taxon>Pseudomonadati</taxon>
        <taxon>Bacteroidota</taxon>
        <taxon>Bacteroidia</taxon>
        <taxon>Bacteroidales</taxon>
        <taxon>Barnesiellaceae</taxon>
        <taxon>Coprobacter</taxon>
    </lineage>
</organism>
<reference evidence="10" key="1">
    <citation type="submission" date="2020-07" db="EMBL/GenBank/DDBJ databases">
        <title>Complete genome sequencing of Coprobacter sp. strain 2CBH44.</title>
        <authorList>
            <person name="Sakamoto M."/>
            <person name="Murakami T."/>
            <person name="Mori H."/>
        </authorList>
    </citation>
    <scope>NUCLEOTIDE SEQUENCE [LARGE SCALE GENOMIC DNA]</scope>
    <source>
        <strain evidence="10">2CBH44</strain>
    </source>
</reference>
<gene>
    <name evidence="9" type="ORF">Cop2CBH44_02040</name>
</gene>
<evidence type="ECO:0000256" key="1">
    <source>
        <dbReference type="ARBA" id="ARBA00004442"/>
    </source>
</evidence>
<keyword evidence="10" id="KW-1185">Reference proteome</keyword>
<feature type="chain" id="PRO_5028828453" evidence="6">
    <location>
        <begin position="23"/>
        <end position="602"/>
    </location>
</feature>
<dbReference type="AlphaFoldDB" id="A0A7G1HTK2"/>
<dbReference type="InterPro" id="IPR033985">
    <property type="entry name" value="SusD-like_N"/>
</dbReference>
<dbReference type="PROSITE" id="PS51257">
    <property type="entry name" value="PROKAR_LIPOPROTEIN"/>
    <property type="match status" value="1"/>
</dbReference>
<feature type="domain" description="SusD-like N-terminal" evidence="8">
    <location>
        <begin position="110"/>
        <end position="206"/>
    </location>
</feature>
<evidence type="ECO:0000313" key="9">
    <source>
        <dbReference type="EMBL" id="BCI61851.1"/>
    </source>
</evidence>
<evidence type="ECO:0000256" key="2">
    <source>
        <dbReference type="ARBA" id="ARBA00006275"/>
    </source>
</evidence>
<dbReference type="GO" id="GO:0009279">
    <property type="term" value="C:cell outer membrane"/>
    <property type="evidence" value="ECO:0007669"/>
    <property type="project" value="UniProtKB-SubCell"/>
</dbReference>
<dbReference type="Gene3D" id="1.25.40.390">
    <property type="match status" value="1"/>
</dbReference>
<keyword evidence="5" id="KW-0998">Cell outer membrane</keyword>
<dbReference type="Pfam" id="PF07980">
    <property type="entry name" value="SusD_RagB"/>
    <property type="match status" value="1"/>
</dbReference>
<feature type="domain" description="RagB/SusD" evidence="7">
    <location>
        <begin position="326"/>
        <end position="602"/>
    </location>
</feature>
<evidence type="ECO:0000256" key="6">
    <source>
        <dbReference type="SAM" id="SignalP"/>
    </source>
</evidence>
<evidence type="ECO:0000313" key="10">
    <source>
        <dbReference type="Proteomes" id="UP000594042"/>
    </source>
</evidence>
<dbReference type="Proteomes" id="UP000594042">
    <property type="component" value="Chromosome"/>
</dbReference>
<accession>A0A7G1HTK2</accession>
<dbReference type="KEGG" id="copr:Cop2CBH44_02040"/>
<evidence type="ECO:0000256" key="5">
    <source>
        <dbReference type="ARBA" id="ARBA00023237"/>
    </source>
</evidence>
<evidence type="ECO:0000256" key="4">
    <source>
        <dbReference type="ARBA" id="ARBA00023136"/>
    </source>
</evidence>
<keyword evidence="3 6" id="KW-0732">Signal</keyword>
<name>A0A7G1HTK2_9BACT</name>
<keyword evidence="4" id="KW-0472">Membrane</keyword>
<feature type="signal peptide" evidence="6">
    <location>
        <begin position="1"/>
        <end position="22"/>
    </location>
</feature>